<dbReference type="RefSeq" id="WP_009248587.1">
    <property type="nucleotide sequence ID" value="NZ_CP036170.1"/>
</dbReference>
<evidence type="ECO:0000256" key="2">
    <source>
        <dbReference type="PROSITE-ProRule" id="PRU00335"/>
    </source>
</evidence>
<dbReference type="GeneID" id="62697533"/>
<feature type="DNA-binding region" description="H-T-H motif" evidence="2">
    <location>
        <begin position="29"/>
        <end position="48"/>
    </location>
</feature>
<organism evidence="4 5">
    <name type="scientific">Clostridium scindens (strain ATCC 35704 / DSM 5676 / VPI 13733 / 19)</name>
    <dbReference type="NCBI Taxonomy" id="411468"/>
    <lineage>
        <taxon>Bacteria</taxon>
        <taxon>Bacillati</taxon>
        <taxon>Bacillota</taxon>
        <taxon>Clostridia</taxon>
        <taxon>Lachnospirales</taxon>
        <taxon>Lachnospiraceae</taxon>
    </lineage>
</organism>
<evidence type="ECO:0000256" key="1">
    <source>
        <dbReference type="ARBA" id="ARBA00023125"/>
    </source>
</evidence>
<keyword evidence="1 2" id="KW-0238">DNA-binding</keyword>
<dbReference type="PROSITE" id="PS50977">
    <property type="entry name" value="HTH_TETR_2"/>
    <property type="match status" value="1"/>
</dbReference>
<dbReference type="KEGG" id="csci:HDCHBGLK_03352"/>
<dbReference type="OrthoDB" id="9810250at2"/>
<dbReference type="Gene3D" id="1.10.357.10">
    <property type="entry name" value="Tetracycline Repressor, domain 2"/>
    <property type="match status" value="1"/>
</dbReference>
<feature type="domain" description="HTH tetR-type" evidence="3">
    <location>
        <begin position="6"/>
        <end position="66"/>
    </location>
</feature>
<keyword evidence="5" id="KW-1185">Reference proteome</keyword>
<evidence type="ECO:0000313" key="4">
    <source>
        <dbReference type="EMBL" id="QBF75937.1"/>
    </source>
</evidence>
<evidence type="ECO:0000313" key="5">
    <source>
        <dbReference type="Proteomes" id="UP000289664"/>
    </source>
</evidence>
<dbReference type="PANTHER" id="PTHR43479:SF7">
    <property type="entry name" value="TETR-FAMILY TRANSCRIPTIONAL REGULATOR"/>
    <property type="match status" value="1"/>
</dbReference>
<dbReference type="SUPFAM" id="SSF46689">
    <property type="entry name" value="Homeodomain-like"/>
    <property type="match status" value="1"/>
</dbReference>
<reference evidence="4 5" key="1">
    <citation type="journal article" date="2019" name="Appl. Environ. Microbiol.">
        <title>Clostridium scindens ATCC 35704: integration of nutritional requirements, the complete genome sequence, and global transcriptional responses to bile acids.</title>
        <authorList>
            <person name="Devendran S."/>
            <person name="Shrestha R."/>
            <person name="Alves J.M.P."/>
            <person name="Wolf P.G."/>
            <person name="Ly L."/>
            <person name="Hernandez A.G."/>
            <person name="Mendez-Garcia C."/>
            <person name="Inboden A."/>
            <person name="Wiley J."/>
            <person name="Paul O."/>
            <person name="Allen A."/>
            <person name="Springer E."/>
            <person name="Wright C.L."/>
            <person name="Fields C.J."/>
            <person name="Daniel S.L."/>
            <person name="Ridlon J.M."/>
        </authorList>
    </citation>
    <scope>NUCLEOTIDE SEQUENCE [LARGE SCALE GENOMIC DNA]</scope>
    <source>
        <strain evidence="4 5">ATCC 35704</strain>
    </source>
</reference>
<name>A0A494WQI8_CLOS5</name>
<gene>
    <name evidence="4" type="ORF">HDCHBGLK_03352</name>
</gene>
<dbReference type="EMBL" id="CP036170">
    <property type="protein sequence ID" value="QBF75937.1"/>
    <property type="molecule type" value="Genomic_DNA"/>
</dbReference>
<dbReference type="InterPro" id="IPR001647">
    <property type="entry name" value="HTH_TetR"/>
</dbReference>
<dbReference type="GO" id="GO:0003677">
    <property type="term" value="F:DNA binding"/>
    <property type="evidence" value="ECO:0007669"/>
    <property type="project" value="UniProtKB-UniRule"/>
</dbReference>
<proteinExistence type="predicted"/>
<dbReference type="AlphaFoldDB" id="A0A494WQI8"/>
<protein>
    <recommendedName>
        <fullName evidence="3">HTH tetR-type domain-containing protein</fullName>
    </recommendedName>
</protein>
<dbReference type="PANTHER" id="PTHR43479">
    <property type="entry name" value="ACREF/ENVCD OPERON REPRESSOR-RELATED"/>
    <property type="match status" value="1"/>
</dbReference>
<accession>A0A494WQI8</accession>
<dbReference type="InterPro" id="IPR009057">
    <property type="entry name" value="Homeodomain-like_sf"/>
</dbReference>
<dbReference type="Proteomes" id="UP000289664">
    <property type="component" value="Chromosome"/>
</dbReference>
<dbReference type="InterPro" id="IPR050624">
    <property type="entry name" value="HTH-type_Tx_Regulator"/>
</dbReference>
<sequence>MDLRIEKTEKGIRNAFIELRSRKPLEKITIKELCEHAYINKSTFYSHYKDIYDLSERMEEEVVSSITNSISHPEYIMENPAEFTRELFLAYLSQNSLITILFSGSQRNHLADRIETSIKEMIFRKHPEYRKDRVRNIILSYCIQGGYHAFQRNRDKDMQTLISVISDLTEVVKPLYEAEY</sequence>
<evidence type="ECO:0000259" key="3">
    <source>
        <dbReference type="PROSITE" id="PS50977"/>
    </source>
</evidence>